<feature type="region of interest" description="Disordered" evidence="1">
    <location>
        <begin position="207"/>
        <end position="227"/>
    </location>
</feature>
<comment type="caution">
    <text evidence="2">The sequence shown here is derived from an EMBL/GenBank/DDBJ whole genome shotgun (WGS) entry which is preliminary data.</text>
</comment>
<evidence type="ECO:0000313" key="2">
    <source>
        <dbReference type="EMBL" id="TWI87419.1"/>
    </source>
</evidence>
<dbReference type="RefSeq" id="WP_145342750.1">
    <property type="nucleotide sequence ID" value="NZ_SMLY01000081.1"/>
</dbReference>
<evidence type="ECO:0000313" key="3">
    <source>
        <dbReference type="Proteomes" id="UP000320593"/>
    </source>
</evidence>
<dbReference type="Proteomes" id="UP000320593">
    <property type="component" value="Unassembled WGS sequence"/>
</dbReference>
<gene>
    <name evidence="2" type="ORF">JM93_01984</name>
</gene>
<keyword evidence="3" id="KW-1185">Reference proteome</keyword>
<dbReference type="EMBL" id="VLLF01000004">
    <property type="protein sequence ID" value="TWI87419.1"/>
    <property type="molecule type" value="Genomic_DNA"/>
</dbReference>
<dbReference type="OrthoDB" id="7182023at2"/>
<accession>A0A562T1A1</accession>
<sequence>MSLISFAFAKSQRAEAGDWSQQELGEIYRVLRLLQQSGLSIEIDRGVTDLNEPWCVYFDPDVDDVFLHIARLSGEYLFVSDQLGLKVAAATFRAASAKFESAINNELRNNERRGGNVIAHPASQLMYSLAAIFLIVKTKSADAAATGADEIQRDAADFVKVRAILNRLQEASDNPLLVAAMISAIVLSTSSVGTLEVPDIDEQLLSGTLTDGSEHSGDATQSIDSNEHDHVTLAASEALPDVRKLAEDEAEQVAEDETGLHININAHEIGVIADYGMSGEVEIAGLEKDPAGESNTATLAIEDQSLADEALELNGSGAYSPSEQPSFQEFIVKAFQTDSYVVLDTDVTDLSEFTALAMSADADELAPILLASTSDDAGFANEVETSPEIAQRTGEISSAPVMPSDPWGGLADWAVATVKAFGDVDVFTYGQGKLLIVDADVKYMSGADLAFVSADVSDGGSIALIGGRDVINAHYAA</sequence>
<proteinExistence type="predicted"/>
<evidence type="ECO:0000256" key="1">
    <source>
        <dbReference type="SAM" id="MobiDB-lite"/>
    </source>
</evidence>
<organism evidence="2 3">
    <name type="scientific">Roseibium hamelinense</name>
    <dbReference type="NCBI Taxonomy" id="150831"/>
    <lineage>
        <taxon>Bacteria</taxon>
        <taxon>Pseudomonadati</taxon>
        <taxon>Pseudomonadota</taxon>
        <taxon>Alphaproteobacteria</taxon>
        <taxon>Hyphomicrobiales</taxon>
        <taxon>Stappiaceae</taxon>
        <taxon>Roseibium</taxon>
    </lineage>
</organism>
<reference evidence="2 3" key="1">
    <citation type="submission" date="2019-07" db="EMBL/GenBank/DDBJ databases">
        <title>Genomic Encyclopedia of Archaeal and Bacterial Type Strains, Phase II (KMG-II): from individual species to whole genera.</title>
        <authorList>
            <person name="Goeker M."/>
        </authorList>
    </citation>
    <scope>NUCLEOTIDE SEQUENCE [LARGE SCALE GENOMIC DNA]</scope>
    <source>
        <strain evidence="2 3">ATCC BAA-252</strain>
    </source>
</reference>
<name>A0A562T1A1_9HYPH</name>
<protein>
    <submittedName>
        <fullName evidence="2">Uncharacterized protein</fullName>
    </submittedName>
</protein>
<dbReference type="AlphaFoldDB" id="A0A562T1A1"/>